<dbReference type="NCBIfam" id="TIGR00165">
    <property type="entry name" value="S18"/>
    <property type="match status" value="1"/>
</dbReference>
<protein>
    <recommendedName>
        <fullName evidence="4">Small ribosomal subunit protein bS18m</fullName>
    </recommendedName>
</protein>
<gene>
    <name evidence="6" type="ORF">LTR24_001840</name>
</gene>
<comment type="caution">
    <text evidence="6">The sequence shown here is derived from an EMBL/GenBank/DDBJ whole genome shotgun (WGS) entry which is preliminary data.</text>
</comment>
<evidence type="ECO:0000256" key="2">
    <source>
        <dbReference type="ARBA" id="ARBA00022980"/>
    </source>
</evidence>
<dbReference type="Pfam" id="PF01084">
    <property type="entry name" value="Ribosomal_S18"/>
    <property type="match status" value="1"/>
</dbReference>
<evidence type="ECO:0000313" key="7">
    <source>
        <dbReference type="Proteomes" id="UP001345013"/>
    </source>
</evidence>
<evidence type="ECO:0000256" key="1">
    <source>
        <dbReference type="ARBA" id="ARBA00005589"/>
    </source>
</evidence>
<dbReference type="PANTHER" id="PTHR13479:SF40">
    <property type="entry name" value="SMALL RIBOSOMAL SUBUNIT PROTEIN BS18M"/>
    <property type="match status" value="1"/>
</dbReference>
<dbReference type="EMBL" id="JAVRRG010000014">
    <property type="protein sequence ID" value="KAK5098521.1"/>
    <property type="molecule type" value="Genomic_DNA"/>
</dbReference>
<name>A0ABR0KJX1_9EURO</name>
<organism evidence="6 7">
    <name type="scientific">Lithohypha guttulata</name>
    <dbReference type="NCBI Taxonomy" id="1690604"/>
    <lineage>
        <taxon>Eukaryota</taxon>
        <taxon>Fungi</taxon>
        <taxon>Dikarya</taxon>
        <taxon>Ascomycota</taxon>
        <taxon>Pezizomycotina</taxon>
        <taxon>Eurotiomycetes</taxon>
        <taxon>Chaetothyriomycetidae</taxon>
        <taxon>Chaetothyriales</taxon>
        <taxon>Trichomeriaceae</taxon>
        <taxon>Lithohypha</taxon>
    </lineage>
</organism>
<evidence type="ECO:0000313" key="6">
    <source>
        <dbReference type="EMBL" id="KAK5098521.1"/>
    </source>
</evidence>
<dbReference type="SUPFAM" id="SSF46911">
    <property type="entry name" value="Ribosomal protein S18"/>
    <property type="match status" value="1"/>
</dbReference>
<keyword evidence="3 5" id="KW-0687">Ribonucleoprotein</keyword>
<sequence length="175" mass="19885">MAGKRVLGFLTQSGVVGASSSSKLASLGGVRYARSLTRRPASRQAQEERTEEARAMERNFTRDWKPGDVYAPHDLSAAEARKWRAKKAPTTDAFDVLSLNPLDLYKNFSVMSEYITDQGRIRPRSQTGLRPVNQRRLAKAIRRAQALGLMPSVHKHPEIMRKEQQRIEDSKMDRY</sequence>
<evidence type="ECO:0000256" key="4">
    <source>
        <dbReference type="ARBA" id="ARBA00035264"/>
    </source>
</evidence>
<dbReference type="InterPro" id="IPR036870">
    <property type="entry name" value="Ribosomal_bS18_sf"/>
</dbReference>
<dbReference type="PANTHER" id="PTHR13479">
    <property type="entry name" value="30S RIBOSOMAL PROTEIN S18"/>
    <property type="match status" value="1"/>
</dbReference>
<comment type="similarity">
    <text evidence="1 5">Belongs to the bacterial ribosomal protein bS18 family.</text>
</comment>
<proteinExistence type="inferred from homology"/>
<dbReference type="Proteomes" id="UP001345013">
    <property type="component" value="Unassembled WGS sequence"/>
</dbReference>
<keyword evidence="2 5" id="KW-0689">Ribosomal protein</keyword>
<evidence type="ECO:0000256" key="5">
    <source>
        <dbReference type="RuleBase" id="RU003910"/>
    </source>
</evidence>
<dbReference type="Gene3D" id="4.10.640.10">
    <property type="entry name" value="Ribosomal protein S18"/>
    <property type="match status" value="1"/>
</dbReference>
<reference evidence="6 7" key="1">
    <citation type="submission" date="2023-08" db="EMBL/GenBank/DDBJ databases">
        <title>Black Yeasts Isolated from many extreme environments.</title>
        <authorList>
            <person name="Coleine C."/>
            <person name="Stajich J.E."/>
            <person name="Selbmann L."/>
        </authorList>
    </citation>
    <scope>NUCLEOTIDE SEQUENCE [LARGE SCALE GENOMIC DNA]</scope>
    <source>
        <strain evidence="6 7">CCFEE 5885</strain>
    </source>
</reference>
<keyword evidence="7" id="KW-1185">Reference proteome</keyword>
<accession>A0ABR0KJX1</accession>
<evidence type="ECO:0000256" key="3">
    <source>
        <dbReference type="ARBA" id="ARBA00023274"/>
    </source>
</evidence>
<dbReference type="InterPro" id="IPR001648">
    <property type="entry name" value="Ribosomal_bS18"/>
</dbReference>
<dbReference type="PRINTS" id="PR00974">
    <property type="entry name" value="RIBOSOMALS18"/>
</dbReference>